<proteinExistence type="inferred from homology"/>
<dbReference type="Gene3D" id="3.40.50.720">
    <property type="entry name" value="NAD(P)-binding Rossmann-like Domain"/>
    <property type="match status" value="1"/>
</dbReference>
<protein>
    <submittedName>
        <fullName evidence="4">NAD(P)-dependent oxidoreductase</fullName>
    </submittedName>
</protein>
<dbReference type="Proteomes" id="UP000672602">
    <property type="component" value="Unassembled WGS sequence"/>
</dbReference>
<evidence type="ECO:0000313" key="5">
    <source>
        <dbReference type="Proteomes" id="UP000672602"/>
    </source>
</evidence>
<dbReference type="EMBL" id="JAGMWN010000004">
    <property type="protein sequence ID" value="MBP5857471.1"/>
    <property type="molecule type" value="Genomic_DNA"/>
</dbReference>
<accession>A0A8J7V2S5</accession>
<reference evidence="4" key="1">
    <citation type="submission" date="2021-04" db="EMBL/GenBank/DDBJ databases">
        <authorList>
            <person name="Zhang D.-C."/>
        </authorList>
    </citation>
    <scope>NUCLEOTIDE SEQUENCE</scope>
    <source>
        <strain evidence="4">CGMCC 1.15697</strain>
    </source>
</reference>
<dbReference type="SUPFAM" id="SSF51735">
    <property type="entry name" value="NAD(P)-binding Rossmann-fold domains"/>
    <property type="match status" value="1"/>
</dbReference>
<name>A0A8J7V2S5_9PROT</name>
<evidence type="ECO:0000256" key="1">
    <source>
        <dbReference type="ARBA" id="ARBA00005125"/>
    </source>
</evidence>
<evidence type="ECO:0000259" key="3">
    <source>
        <dbReference type="Pfam" id="PF01370"/>
    </source>
</evidence>
<organism evidence="4 5">
    <name type="scientific">Marivibrio halodurans</name>
    <dbReference type="NCBI Taxonomy" id="2039722"/>
    <lineage>
        <taxon>Bacteria</taxon>
        <taxon>Pseudomonadati</taxon>
        <taxon>Pseudomonadota</taxon>
        <taxon>Alphaproteobacteria</taxon>
        <taxon>Rhodospirillales</taxon>
        <taxon>Rhodospirillaceae</taxon>
        <taxon>Marivibrio</taxon>
    </lineage>
</organism>
<evidence type="ECO:0000313" key="4">
    <source>
        <dbReference type="EMBL" id="MBP5857471.1"/>
    </source>
</evidence>
<evidence type="ECO:0000256" key="2">
    <source>
        <dbReference type="ARBA" id="ARBA00007637"/>
    </source>
</evidence>
<comment type="similarity">
    <text evidence="2">Belongs to the NAD(P)-dependent epimerase/dehydratase family.</text>
</comment>
<dbReference type="PANTHER" id="PTHR43000">
    <property type="entry name" value="DTDP-D-GLUCOSE 4,6-DEHYDRATASE-RELATED"/>
    <property type="match status" value="1"/>
</dbReference>
<feature type="domain" description="NAD-dependent epimerase/dehydratase" evidence="3">
    <location>
        <begin position="3"/>
        <end position="247"/>
    </location>
</feature>
<sequence length="335" mass="36241">MRVLVTGGLGVNGAWVSRELVDQGHDVIVADNRLDLSLLGERYAAQLRLEEVDICSQEDVERLFAEPGIDCVVHMAAAVGHEDKDPAPARTFRINAEASVTLMEKAAAAGVKRFVFASSRAVYGGLDGDHAHPTYRPVKETTQTRPESTYDLCKVVSEEFGKAFAAATPMEFAALRFATIFGPGKLMRHGRFGALSRLIEAPYRGEPVEIAHGGDQSDDLIYAEEAARGVVAAVVAPTLAHDVYNIATGRSYTLGDMADAVRRFFPDARISIGDGLNYLGTSTNYSGVLDASRARRDLGFEADADLVSVVGRYYQRLRELDSLKKGGQAPPYLSA</sequence>
<comment type="caution">
    <text evidence="4">The sequence shown here is derived from an EMBL/GenBank/DDBJ whole genome shotgun (WGS) entry which is preliminary data.</text>
</comment>
<keyword evidence="5" id="KW-1185">Reference proteome</keyword>
<gene>
    <name evidence="4" type="ORF">KAJ83_10665</name>
</gene>
<dbReference type="InterPro" id="IPR001509">
    <property type="entry name" value="Epimerase_deHydtase"/>
</dbReference>
<dbReference type="InterPro" id="IPR036291">
    <property type="entry name" value="NAD(P)-bd_dom_sf"/>
</dbReference>
<dbReference type="Pfam" id="PF01370">
    <property type="entry name" value="Epimerase"/>
    <property type="match status" value="1"/>
</dbReference>
<dbReference type="RefSeq" id="WP_210682053.1">
    <property type="nucleotide sequence ID" value="NZ_JAGMWN010000004.1"/>
</dbReference>
<comment type="pathway">
    <text evidence="1">Bacterial outer membrane biogenesis; LPS O-antigen biosynthesis.</text>
</comment>
<dbReference type="AlphaFoldDB" id="A0A8J7V2S5"/>